<dbReference type="PANTHER" id="PTHR32305">
    <property type="match status" value="1"/>
</dbReference>
<feature type="domain" description="Fibronectin type-III" evidence="3">
    <location>
        <begin position="59"/>
        <end position="148"/>
    </location>
</feature>
<dbReference type="EMBL" id="VIKS01000001">
    <property type="protein sequence ID" value="TQV89336.1"/>
    <property type="molecule type" value="Genomic_DNA"/>
</dbReference>
<dbReference type="InterPro" id="IPR013783">
    <property type="entry name" value="Ig-like_fold"/>
</dbReference>
<dbReference type="InterPro" id="IPR003961">
    <property type="entry name" value="FN3_dom"/>
</dbReference>
<sequence length="2621" mass="293643">MRTKSSRSNILFFSLCTVLVLFASINVFAKNHQTSDLYFFYINGKIGEGGEQRASSLGTPIPLHPTSDTTDTTPRFSWSNVTGAENYRLEVKQGSTLVYDPEPVTSSTFHTGAALTVDQCYTWRVRAESSQSSPGAWSNSQSFCVVPPIAQPTGMEPEGSTTDTTPLFDWDPVDNATYYNLQITRNGTQIEYIQHLSASQYQLSASQALTAGQCYEWRVRAHLNASEHGLWAEKQFCITSATPLPTPITLNPSGNTTDTTPRFSWSASSGAESYRLEVKQGSTLVYNPAPVTSSTFHIGAALNVDQCYSWRVRAESSQAPSSNWSTEKSFCIIPPIGQPNGLTPQGSITDTTPLFNWNPVDNATYYNLQISRNGTQVEYFQHLTNTQLQLSSNQALTAGQCYEWRVRAHLNASEHGLWAEKQICITSSTPLPTPVTLNPSGDTTDTTPRFSWSNSSGAESYRLEVKQGNTLVYNPMPITSATFHIGATLTVDQCYNWRVRAESSQAPSSNWSATKSFCIIPPIGQPNGLTPEGNITDTTPLLNWNSVDNATYYNLQIRQNGTQIAYIQHLAASQYQLAANQALTAGQCYEWSVRAHLNASEHGLWAEKQICVTSSTQLSTPILVSPTGNTADTTPRFSWSNSSGAETYEIEVTNDSTSSVVFQNTVTQTHVTSSTLPRDECYHWRVRAHSSLAPSSSWSTPEQFCVVDPISAPTGLTPQGTINDTTPNFSWDALANAEYYNLEILSGNQLLHKIQNITTNNYTLPAQKALSDGECYVWQVRGYLNYAEHGLWTQQSICVDESAAVLSVPLNLSPGGNITDTTPTFSWNPVSGAENYRLHVTQNSTLIYDPEPLPTTNTYTGSELTASGCYDWKVRAEASGMVPSDWSEIRTFCYEDSQSSNKTGEISPFTSSSNSLGITANAPYTSINEFTGKIQLDGPSVGEGLLQVAPHYIAPNRNYVEDGSASADIDIDGQLGVGWYLGYGYISIEAAYLTSENDTIHKLTSERVFYIDSTGNERPFYTDSHFTDDVLLNQFPGPVCAPGQTHSCVQHNRIRAFHYIDDRLNRITRDDADFGEGKYYLLFTNGSKITFEPSGRYNVTNRARYYPTIIEQSNGRKLYINYRYPLSSNNKPAISTVNDSWSRQLIFNYDYAGAYSNYVSSLSMKKGTETKTLVNFSYQQVANNQGKLNVHLRKISTPSGRSRIFDVELQGNDLYPFVTKLIVENGGQVDFDYSQVTLKERLPYERETCALLPPAVCQAGYLQTKTQTRIQKVSHSDGFYEFQYYQHDNGSDDHQFDVTVTGPEGYQRETQYRSPDLSDPGDDNLTIGKPLVKTETYDGESRTEEWEYGHLFGHGQVTTEGEENFKRSRLVTRYSTSEDGVWIDTTFNYKPYAGYFANQLENTARFVRGQESQGILRKFQYINRVTTNFEWNEQTKDDEYVLELMQLAEEQYPVGVSLRKSAFTYYTDKPLLKCNKQLRSSAVSINTGYTYFTAGENKGMIQTIATGDSSCIAPASSPYAVSYNDYVNGHASTIDYPLGPNETKTLDLMSNVTSHSRNGVTTSYLYDEDNRLTTTSNPAREDYLTLYNPQMVTTGFVIESKWENQPDKTVVQDKWGRDILVHQSIDEGVDMRTKTQYSALGLVESVSISDCPGALKFCARRTMTYDVYGRIKTTNVLNADSSILRQMEYDYVRLSNGHMKTINKQREGSTGAWVVKTKIVDLLGRVVFAATENDSTSFSYTRDSETGGIKRTINPSGGQPRTITYDWLGSTIRETHPEIEGNITYEYDERNLLKKVSGSGYKYHYQYDQLGRLIQKNCERNNSIQTCEKYEFDSSNRLILAEVFNTSETGSDWLKQHNELFDPMNKPVKVKLEIDIDGNGTSPTRSFTTTYGYNSLGQINTITYPNSSNKVDYQYSFNGAQKSVKWTSNKITKNVVDISFNPLGLISTLTYSDQTNTQGGNAVWSYDAIGRMLSSSLNLQQLSNDIEFKRASPEYSIANVTYNNHGSINSYTREDKLYTQPTDFSFGYSTTNELTSLTVGQHSINYNYDTYGNLTSRGELNTGLLTIPKLTTQYSSGNPYQNDSWTYNDEGQVTRDGMYEYSFNRLGRTHSIRAMSKSGNEQRYLYDSIGHRVATIKEDEVIYSVRDLDGTVLSEFKYQLANGIETQLQQNRKDFLYQNSRILLTSDADKGNETYYLDRLGSPAVTWSDSEVKHHEYSPYGMSMLSAPSHIGPGGYTGHEADSTGLTYMKARYQDPNFARFLVPDPARDFNPYNPGSYNLYQYTRNNPVNATDPTGLNPWLLLKVYDAADAVATFVDTAHTAYIRQKVYGDGGEWLMKEGLAKAGEKATEKLLFGSASNAVGLLKKGRKQFKKRNKNRRKVGDCSFTQDTEVLSIEGRKAFSKLKIGDLVYSRDESDNGTAGWRKILGIYSKEHEQVIHLTLENKIGMQEQITTTEEHPFYVENKGWVTADKLIVGHLLSSVNNTVLKVVDIQWENQPQFMWNIDVEDLDTYYVGELNTWVHNCEKDYPNLGATNIEIDDNGMAYVDIETMYAAEVGDFKELTEDLLDQGARKATIRTGDVVNEELRDRLDRALSSGKKFLGGTVEPDDETGGYIITTILD</sequence>
<evidence type="ECO:0000259" key="3">
    <source>
        <dbReference type="PROSITE" id="PS50853"/>
    </source>
</evidence>
<dbReference type="SUPFAM" id="SSF51294">
    <property type="entry name" value="Hedgehog/intein (Hint) domain"/>
    <property type="match status" value="1"/>
</dbReference>
<dbReference type="RefSeq" id="WP_142891400.1">
    <property type="nucleotide sequence ID" value="NZ_ML660160.1"/>
</dbReference>
<dbReference type="PROSITE" id="PS50853">
    <property type="entry name" value="FN3"/>
    <property type="match status" value="5"/>
</dbReference>
<evidence type="ECO:0000313" key="4">
    <source>
        <dbReference type="EMBL" id="TQV89336.1"/>
    </source>
</evidence>
<dbReference type="GO" id="GO:0016539">
    <property type="term" value="P:intein-mediated protein splicing"/>
    <property type="evidence" value="ECO:0007669"/>
    <property type="project" value="InterPro"/>
</dbReference>
<dbReference type="Gene3D" id="2.170.16.10">
    <property type="entry name" value="Hedgehog/Intein (Hint) domain"/>
    <property type="match status" value="1"/>
</dbReference>
<keyword evidence="2" id="KW-0732">Signal</keyword>
<feature type="signal peptide" evidence="2">
    <location>
        <begin position="1"/>
        <end position="29"/>
    </location>
</feature>
<dbReference type="InterPro" id="IPR036844">
    <property type="entry name" value="Hint_dom_sf"/>
</dbReference>
<feature type="domain" description="Fibronectin type-III" evidence="3">
    <location>
        <begin position="244"/>
        <end position="336"/>
    </location>
</feature>
<comment type="caution">
    <text evidence="4">The sequence shown here is derived from an EMBL/GenBank/DDBJ whole genome shotgun (WGS) entry which is preliminary data.</text>
</comment>
<keyword evidence="5" id="KW-1185">Reference proteome</keyword>
<dbReference type="Proteomes" id="UP000315439">
    <property type="component" value="Unassembled WGS sequence"/>
</dbReference>
<dbReference type="InterPro" id="IPR006141">
    <property type="entry name" value="Intein_N"/>
</dbReference>
<feature type="domain" description="Fibronectin type-III" evidence="3">
    <location>
        <begin position="620"/>
        <end position="709"/>
    </location>
</feature>
<dbReference type="PANTHER" id="PTHR32305:SF15">
    <property type="entry name" value="PROTEIN RHSA-RELATED"/>
    <property type="match status" value="1"/>
</dbReference>
<name>A0A545UIP6_9GAMM</name>
<organism evidence="4 5">
    <name type="scientific">Aliikangiella coralliicola</name>
    <dbReference type="NCBI Taxonomy" id="2592383"/>
    <lineage>
        <taxon>Bacteria</taxon>
        <taxon>Pseudomonadati</taxon>
        <taxon>Pseudomonadota</taxon>
        <taxon>Gammaproteobacteria</taxon>
        <taxon>Oceanospirillales</taxon>
        <taxon>Pleioneaceae</taxon>
        <taxon>Aliikangiella</taxon>
    </lineage>
</organism>
<dbReference type="OrthoDB" id="9815414at2"/>
<feature type="compositionally biased region" description="Polar residues" evidence="1">
    <location>
        <begin position="441"/>
        <end position="455"/>
    </location>
</feature>
<proteinExistence type="predicted"/>
<evidence type="ECO:0000256" key="2">
    <source>
        <dbReference type="SAM" id="SignalP"/>
    </source>
</evidence>
<evidence type="ECO:0000256" key="1">
    <source>
        <dbReference type="SAM" id="MobiDB-lite"/>
    </source>
</evidence>
<dbReference type="SUPFAM" id="SSF49265">
    <property type="entry name" value="Fibronectin type III"/>
    <property type="match status" value="4"/>
</dbReference>
<dbReference type="InterPro" id="IPR003587">
    <property type="entry name" value="Hint_dom_N"/>
</dbReference>
<feature type="domain" description="Fibronectin type-III" evidence="3">
    <location>
        <begin position="338"/>
        <end position="432"/>
    </location>
</feature>
<gene>
    <name evidence="4" type="ORF">FLL46_00180</name>
</gene>
<dbReference type="Gene3D" id="2.180.10.10">
    <property type="entry name" value="RHS repeat-associated core"/>
    <property type="match status" value="2"/>
</dbReference>
<feature type="region of interest" description="Disordered" evidence="1">
    <location>
        <begin position="434"/>
        <end position="455"/>
    </location>
</feature>
<dbReference type="CDD" id="cd00081">
    <property type="entry name" value="Hint"/>
    <property type="match status" value="1"/>
</dbReference>
<dbReference type="InterPro" id="IPR022385">
    <property type="entry name" value="Rhs_assc_core"/>
</dbReference>
<dbReference type="Pfam" id="PF07591">
    <property type="entry name" value="PT-HINT"/>
    <property type="match status" value="1"/>
</dbReference>
<dbReference type="SMART" id="SM00060">
    <property type="entry name" value="FN3"/>
    <property type="match status" value="7"/>
</dbReference>
<dbReference type="PROSITE" id="PS50817">
    <property type="entry name" value="INTEIN_N_TER"/>
    <property type="match status" value="1"/>
</dbReference>
<dbReference type="InterPro" id="IPR050708">
    <property type="entry name" value="T6SS_VgrG/RHS"/>
</dbReference>
<dbReference type="NCBIfam" id="TIGR03696">
    <property type="entry name" value="Rhs_assc_core"/>
    <property type="match status" value="1"/>
</dbReference>
<evidence type="ECO:0000313" key="5">
    <source>
        <dbReference type="Proteomes" id="UP000315439"/>
    </source>
</evidence>
<feature type="domain" description="Fibronectin type-III" evidence="3">
    <location>
        <begin position="808"/>
        <end position="897"/>
    </location>
</feature>
<protein>
    <recommendedName>
        <fullName evidence="3">Fibronectin type-III domain-containing protein</fullName>
    </recommendedName>
</protein>
<reference evidence="4 5" key="1">
    <citation type="submission" date="2019-07" db="EMBL/GenBank/DDBJ databases">
        <title>Draft genome for Aliikangiella sp. M105.</title>
        <authorList>
            <person name="Wang G."/>
        </authorList>
    </citation>
    <scope>NUCLEOTIDE SEQUENCE [LARGE SCALE GENOMIC DNA]</scope>
    <source>
        <strain evidence="4 5">M105</strain>
    </source>
</reference>
<dbReference type="Gene3D" id="2.60.40.10">
    <property type="entry name" value="Immunoglobulins"/>
    <property type="match status" value="9"/>
</dbReference>
<accession>A0A545UIP6</accession>
<dbReference type="SMART" id="SM00306">
    <property type="entry name" value="HintN"/>
    <property type="match status" value="1"/>
</dbReference>
<dbReference type="InterPro" id="IPR036116">
    <property type="entry name" value="FN3_sf"/>
</dbReference>
<feature type="chain" id="PRO_5021757476" description="Fibronectin type-III domain-containing protein" evidence="2">
    <location>
        <begin position="30"/>
        <end position="2621"/>
    </location>
</feature>